<dbReference type="Proteomes" id="UP000056419">
    <property type="component" value="Unassembled WGS sequence"/>
</dbReference>
<dbReference type="InterPro" id="IPR011990">
    <property type="entry name" value="TPR-like_helical_dom_sf"/>
</dbReference>
<comment type="caution">
    <text evidence="7">The sequence shown here is derived from an EMBL/GenBank/DDBJ whole genome shotgun (WGS) entry which is preliminary data.</text>
</comment>
<proteinExistence type="inferred from homology"/>
<accession>A0A108T3C7</accession>
<comment type="similarity">
    <text evidence="2">Belongs to the SusD family.</text>
</comment>
<reference evidence="7 8" key="1">
    <citation type="journal article" date="2016" name="BMC Genomics">
        <title>Type VI secretion systems of human gut Bacteroidales segregate into three genetic architectures, two of which are contained on mobile genetic elements.</title>
        <authorList>
            <person name="Coyne M.J."/>
            <person name="Roelofs K.G."/>
            <person name="Comstock L.E."/>
        </authorList>
    </citation>
    <scope>NUCLEOTIDE SEQUENCE [LARGE SCALE GENOMIC DNA]</scope>
    <source>
        <strain evidence="7 8">CL09T03C01</strain>
    </source>
</reference>
<evidence type="ECO:0000256" key="2">
    <source>
        <dbReference type="ARBA" id="ARBA00006275"/>
    </source>
</evidence>
<keyword evidence="3" id="KW-0732">Signal</keyword>
<evidence type="ECO:0000256" key="1">
    <source>
        <dbReference type="ARBA" id="ARBA00004442"/>
    </source>
</evidence>
<evidence type="ECO:0000256" key="4">
    <source>
        <dbReference type="ARBA" id="ARBA00023136"/>
    </source>
</evidence>
<dbReference type="PROSITE" id="PS51257">
    <property type="entry name" value="PROKAR_LIPOPROTEIN"/>
    <property type="match status" value="1"/>
</dbReference>
<evidence type="ECO:0000313" key="7">
    <source>
        <dbReference type="EMBL" id="KWR52592.1"/>
    </source>
</evidence>
<evidence type="ECO:0000256" key="5">
    <source>
        <dbReference type="ARBA" id="ARBA00023237"/>
    </source>
</evidence>
<dbReference type="SUPFAM" id="SSF48452">
    <property type="entry name" value="TPR-like"/>
    <property type="match status" value="1"/>
</dbReference>
<dbReference type="GO" id="GO:0009279">
    <property type="term" value="C:cell outer membrane"/>
    <property type="evidence" value="ECO:0007669"/>
    <property type="project" value="UniProtKB-SubCell"/>
</dbReference>
<dbReference type="RefSeq" id="WP_060386436.1">
    <property type="nucleotide sequence ID" value="NZ_LRGC01000019.1"/>
</dbReference>
<evidence type="ECO:0000313" key="8">
    <source>
        <dbReference type="Proteomes" id="UP000056419"/>
    </source>
</evidence>
<protein>
    <submittedName>
        <fullName evidence="7">SusD family protein</fullName>
    </submittedName>
</protein>
<dbReference type="Gene3D" id="1.25.40.390">
    <property type="match status" value="1"/>
</dbReference>
<dbReference type="EMBL" id="LRGC01000019">
    <property type="protein sequence ID" value="KWR52592.1"/>
    <property type="molecule type" value="Genomic_DNA"/>
</dbReference>
<dbReference type="PATRIC" id="fig|46506.5.peg.3066"/>
<dbReference type="InterPro" id="IPR012944">
    <property type="entry name" value="SusD_RagB_dom"/>
</dbReference>
<sequence>MKNIKLYSMAIAASMALGLTSCGEDFLSEEPSSKLPLDGYYNSESRVLEAAVASYDPLHWFDYFSGYAPLNLVWDSMGDDFYVGGSSTTDQSQIHLISQYKSESRNSIEGAWTAAYSGINRSIRLIDDATALESLEENTRQSFIDEGRTLRAWYYLMLWKTWGNVPFYMENLTFPYIAKQLKADDIYANIIVDLEEVLENKSLPMKRPDEWAGRMTWAAAAMIYADYVMYQKDEARYGKALGYMKDIIISNQYDLVAGADYDHLFDYAHEWNKEIIMDVNYQCKGGTRDWGSANAPGGTVLPAMIGVDGLSYNGASGDFIGGWGFGTVSKEVYDAFEEGDLRRDIALLNMDKYMEDKWNNEGIRVTYNGRYQNTGIFLRKYLGRPGGTEGAIASSDLNWENNLHLYRYAETLLNAAELALAVGDGSAQSYFDQVRSRAGLESKPVSVDNILAERRVEFVGEGKRYFDLVRTGKAASVLKTGGGVVLQTKRTLEEDGTFKGTCTWGGQAIPERQDWEESKKYLPIPQSEIEAAQGTIIQNPY</sequence>
<evidence type="ECO:0000259" key="6">
    <source>
        <dbReference type="Pfam" id="PF07980"/>
    </source>
</evidence>
<keyword evidence="5" id="KW-0998">Cell outer membrane</keyword>
<gene>
    <name evidence="7" type="ORF">AA415_02844</name>
</gene>
<keyword evidence="8" id="KW-1185">Reference proteome</keyword>
<dbReference type="Pfam" id="PF07980">
    <property type="entry name" value="SusD_RagB"/>
    <property type="match status" value="1"/>
</dbReference>
<comment type="subcellular location">
    <subcellularLocation>
        <location evidence="1">Cell outer membrane</location>
    </subcellularLocation>
</comment>
<dbReference type="STRING" id="46506.AA415_02844"/>
<dbReference type="AlphaFoldDB" id="A0A108T3C7"/>
<organism evidence="7 8">
    <name type="scientific">Bacteroides stercoris</name>
    <dbReference type="NCBI Taxonomy" id="46506"/>
    <lineage>
        <taxon>Bacteria</taxon>
        <taxon>Pseudomonadati</taxon>
        <taxon>Bacteroidota</taxon>
        <taxon>Bacteroidia</taxon>
        <taxon>Bacteroidales</taxon>
        <taxon>Bacteroidaceae</taxon>
        <taxon>Bacteroides</taxon>
    </lineage>
</organism>
<evidence type="ECO:0000256" key="3">
    <source>
        <dbReference type="ARBA" id="ARBA00022729"/>
    </source>
</evidence>
<feature type="domain" description="RagB/SusD" evidence="6">
    <location>
        <begin position="329"/>
        <end position="541"/>
    </location>
</feature>
<name>A0A108T3C7_BACSE</name>
<keyword evidence="4" id="KW-0472">Membrane</keyword>